<comment type="caution">
    <text evidence="3">The sequence shown here is derived from an EMBL/GenBank/DDBJ whole genome shotgun (WGS) entry which is preliminary data.</text>
</comment>
<gene>
    <name evidence="3" type="ORF">JZO76_05840</name>
</gene>
<evidence type="ECO:0000259" key="2">
    <source>
        <dbReference type="Pfam" id="PF21941"/>
    </source>
</evidence>
<evidence type="ECO:0000313" key="3">
    <source>
        <dbReference type="EMBL" id="MBO0449054.1"/>
    </source>
</evidence>
<evidence type="ECO:0000313" key="4">
    <source>
        <dbReference type="Proteomes" id="UP000664256"/>
    </source>
</evidence>
<dbReference type="InterPro" id="IPR047740">
    <property type="entry name" value="SMEK_dom"/>
</dbReference>
<dbReference type="NCBIfam" id="NF033859">
    <property type="entry name" value="SMEK_N"/>
    <property type="match status" value="1"/>
</dbReference>
<dbReference type="Pfam" id="PF20275">
    <property type="entry name" value="CTD10"/>
    <property type="match status" value="1"/>
</dbReference>
<organism evidence="3 4">
    <name type="scientific">Candidatus Enterococcus myersii</name>
    <dbReference type="NCBI Taxonomy" id="2815322"/>
    <lineage>
        <taxon>Bacteria</taxon>
        <taxon>Bacillati</taxon>
        <taxon>Bacillota</taxon>
        <taxon>Bacilli</taxon>
        <taxon>Lactobacillales</taxon>
        <taxon>Enterococcaceae</taxon>
        <taxon>Enterococcus</taxon>
    </lineage>
</organism>
<sequence length="327" mass="38013">MMNSQRLFNNISEKLEILANRIKTNGKLNILDLNIHAETFYRDLINYVFVYKLESANDLVANFEAIDLIDDENKIIVQVTSTVSKAKIESTLKKKSMKEYAEKKYKIQFMFISDEAKSLRGQSFANPYEIDFDSKNDILDKVLLISKISQLNAGRKALVNDLFESEFGQKPNPIKINSNLATIINILSQEDLNITSNPTNLDEFNIDEKVKFNDLLMIKETTIDEYKVYYNKVDSVYKVFDHEGQNKRISVLRKITSIYEKELTKPIENVEKFFNVVNSVEDYILSSSNYENIEEDVLEMCVKIIVVDAFIRCKIFKNPEEYKYVIT</sequence>
<accession>A0ABS3H7S0</accession>
<dbReference type="Proteomes" id="UP000664256">
    <property type="component" value="Unassembled WGS sequence"/>
</dbReference>
<proteinExistence type="predicted"/>
<dbReference type="InterPro" id="IPR046919">
    <property type="entry name" value="ABC-3C_CTD10"/>
</dbReference>
<dbReference type="EMBL" id="JAFLVT010000008">
    <property type="protein sequence ID" value="MBO0449054.1"/>
    <property type="molecule type" value="Genomic_DNA"/>
</dbReference>
<evidence type="ECO:0000259" key="1">
    <source>
        <dbReference type="Pfam" id="PF20275"/>
    </source>
</evidence>
<feature type="domain" description="ABC-three component systems C-terminal" evidence="1">
    <location>
        <begin position="178"/>
        <end position="317"/>
    </location>
</feature>
<reference evidence="3 4" key="1">
    <citation type="submission" date="2021-03" db="EMBL/GenBank/DDBJ databases">
        <title>Enterococcal diversity collection.</title>
        <authorList>
            <person name="Gilmore M.S."/>
            <person name="Schwartzman J."/>
            <person name="Van Tyne D."/>
            <person name="Martin M."/>
            <person name="Earl A.M."/>
            <person name="Manson A.L."/>
            <person name="Straub T."/>
            <person name="Salamzade R."/>
            <person name="Saavedra J."/>
            <person name="Lebreton F."/>
            <person name="Prichula J."/>
            <person name="Schaufler K."/>
            <person name="Gaca A."/>
            <person name="Sgardioli B."/>
            <person name="Wagenaar J."/>
            <person name="Strong T."/>
        </authorList>
    </citation>
    <scope>NUCLEOTIDE SEQUENCE [LARGE SCALE GENOMIC DNA]</scope>
    <source>
        <strain evidence="3 4">MJM12</strain>
    </source>
</reference>
<feature type="domain" description="SMEK" evidence="2">
    <location>
        <begin position="10"/>
        <end position="148"/>
    </location>
</feature>
<dbReference type="Pfam" id="PF21941">
    <property type="entry name" value="SMEK_N"/>
    <property type="match status" value="1"/>
</dbReference>
<name>A0ABS3H7S0_9ENTE</name>
<dbReference type="RefSeq" id="WP_206903229.1">
    <property type="nucleotide sequence ID" value="NZ_JAFLVT010000008.1"/>
</dbReference>
<keyword evidence="4" id="KW-1185">Reference proteome</keyword>
<protein>
    <submittedName>
        <fullName evidence="3">SMEK domain-containing protein</fullName>
    </submittedName>
</protein>